<dbReference type="AlphaFoldDB" id="A0A9P6HZL5"/>
<dbReference type="Proteomes" id="UP000781932">
    <property type="component" value="Unassembled WGS sequence"/>
</dbReference>
<dbReference type="GO" id="GO:0003676">
    <property type="term" value="F:nucleic acid binding"/>
    <property type="evidence" value="ECO:0007669"/>
    <property type="project" value="InterPro"/>
</dbReference>
<evidence type="ECO:0000259" key="1">
    <source>
        <dbReference type="Pfam" id="PF01612"/>
    </source>
</evidence>
<dbReference type="GeneID" id="62167020"/>
<dbReference type="GO" id="GO:0008408">
    <property type="term" value="F:3'-5' exonuclease activity"/>
    <property type="evidence" value="ECO:0007669"/>
    <property type="project" value="InterPro"/>
</dbReference>
<feature type="domain" description="3'-5' exonuclease" evidence="1">
    <location>
        <begin position="18"/>
        <end position="215"/>
    </location>
</feature>
<organism evidence="2 3">
    <name type="scientific">Colletotrichum karsti</name>
    <dbReference type="NCBI Taxonomy" id="1095194"/>
    <lineage>
        <taxon>Eukaryota</taxon>
        <taxon>Fungi</taxon>
        <taxon>Dikarya</taxon>
        <taxon>Ascomycota</taxon>
        <taxon>Pezizomycotina</taxon>
        <taxon>Sordariomycetes</taxon>
        <taxon>Hypocreomycetidae</taxon>
        <taxon>Glomerellales</taxon>
        <taxon>Glomerellaceae</taxon>
        <taxon>Colletotrichum</taxon>
        <taxon>Colletotrichum boninense species complex</taxon>
    </lineage>
</organism>
<sequence length="261" mass="29694">MPSSNHLNGANTGEPKSYELVDTAAAVSKMIDAISVYTTTPPSLYIDLEGNNLCRLGTISILQIYLATNKYTYLVDVRALGSACFSTPGSHNMTLKDILEAKAIPKVFFDVRNDSDALFHHFKINLAGVQDLQLMEFATRKYKRKFISGLAKCIEKDSLMTEIELMEWKSVKEKGTSLFRPESGGGYHVFDERPLSKDILMYCIQDVQYLPRLWELYNQKLTPEWWERVRNGSQDRVRLSQSADYDPIGRDKAFGPEGWDE</sequence>
<dbReference type="Gene3D" id="3.30.420.10">
    <property type="entry name" value="Ribonuclease H-like superfamily/Ribonuclease H"/>
    <property type="match status" value="1"/>
</dbReference>
<dbReference type="RefSeq" id="XP_038740772.1">
    <property type="nucleotide sequence ID" value="XM_038893946.1"/>
</dbReference>
<name>A0A9P6HZL5_9PEZI</name>
<dbReference type="Pfam" id="PF01612">
    <property type="entry name" value="DNA_pol_A_exo1"/>
    <property type="match status" value="1"/>
</dbReference>
<protein>
    <recommendedName>
        <fullName evidence="1">3'-5' exonuclease domain-containing protein</fullName>
    </recommendedName>
</protein>
<dbReference type="InterPro" id="IPR012337">
    <property type="entry name" value="RNaseH-like_sf"/>
</dbReference>
<dbReference type="PANTHER" id="PTHR43040">
    <property type="entry name" value="RIBONUCLEASE D"/>
    <property type="match status" value="1"/>
</dbReference>
<reference evidence="2" key="2">
    <citation type="submission" date="2020-11" db="EMBL/GenBank/DDBJ databases">
        <title>Whole genome sequencing of Colletotrichum sp.</title>
        <authorList>
            <person name="Li H."/>
        </authorList>
    </citation>
    <scope>NUCLEOTIDE SEQUENCE</scope>
    <source>
        <strain evidence="2">CkLH20</strain>
    </source>
</reference>
<dbReference type="OrthoDB" id="26838at2759"/>
<gene>
    <name evidence="2" type="ORF">CkaCkLH20_11232</name>
</gene>
<proteinExistence type="predicted"/>
<keyword evidence="3" id="KW-1185">Reference proteome</keyword>
<evidence type="ECO:0000313" key="2">
    <source>
        <dbReference type="EMBL" id="KAF9871311.1"/>
    </source>
</evidence>
<dbReference type="InterPro" id="IPR036397">
    <property type="entry name" value="RNaseH_sf"/>
</dbReference>
<dbReference type="SUPFAM" id="SSF53098">
    <property type="entry name" value="Ribonuclease H-like"/>
    <property type="match status" value="1"/>
</dbReference>
<accession>A0A9P6HZL5</accession>
<evidence type="ECO:0000313" key="3">
    <source>
        <dbReference type="Proteomes" id="UP000781932"/>
    </source>
</evidence>
<comment type="caution">
    <text evidence="2">The sequence shown here is derived from an EMBL/GenBank/DDBJ whole genome shotgun (WGS) entry which is preliminary data.</text>
</comment>
<dbReference type="GO" id="GO:0006139">
    <property type="term" value="P:nucleobase-containing compound metabolic process"/>
    <property type="evidence" value="ECO:0007669"/>
    <property type="project" value="InterPro"/>
</dbReference>
<reference evidence="2" key="1">
    <citation type="submission" date="2020-03" db="EMBL/GenBank/DDBJ databases">
        <authorList>
            <person name="He L."/>
        </authorList>
    </citation>
    <scope>NUCLEOTIDE SEQUENCE</scope>
    <source>
        <strain evidence="2">CkLH20</strain>
    </source>
</reference>
<dbReference type="PANTHER" id="PTHR43040:SF1">
    <property type="entry name" value="RIBONUCLEASE D"/>
    <property type="match status" value="1"/>
</dbReference>
<dbReference type="EMBL" id="JAATWM020000046">
    <property type="protein sequence ID" value="KAF9871311.1"/>
    <property type="molecule type" value="Genomic_DNA"/>
</dbReference>
<dbReference type="InterPro" id="IPR002562">
    <property type="entry name" value="3'-5'_exonuclease_dom"/>
</dbReference>